<dbReference type="GO" id="GO:0003700">
    <property type="term" value="F:DNA-binding transcription factor activity"/>
    <property type="evidence" value="ECO:0007669"/>
    <property type="project" value="TreeGrafter"/>
</dbReference>
<name>A0A0D2BV66_9EURO</name>
<keyword evidence="2" id="KW-0539">Nucleus</keyword>
<comment type="subcellular location">
    <subcellularLocation>
        <location evidence="1">Nucleus</location>
    </subcellularLocation>
</comment>
<evidence type="ECO:0000256" key="2">
    <source>
        <dbReference type="ARBA" id="ARBA00023242"/>
    </source>
</evidence>
<dbReference type="CDD" id="cd12148">
    <property type="entry name" value="fungal_TF_MHR"/>
    <property type="match status" value="1"/>
</dbReference>
<dbReference type="Pfam" id="PF11951">
    <property type="entry name" value="Fungal_trans_2"/>
    <property type="match status" value="1"/>
</dbReference>
<dbReference type="PANTHER" id="PTHR37534:SF24">
    <property type="entry name" value="MISCELLANEOUS ZN(II)2CYS6 TRANSCRIPTION FACTOR (EUROFUNG)-RELATED"/>
    <property type="match status" value="1"/>
</dbReference>
<dbReference type="EMBL" id="KN847046">
    <property type="protein sequence ID" value="KIW22928.1"/>
    <property type="molecule type" value="Genomic_DNA"/>
</dbReference>
<protein>
    <recommendedName>
        <fullName evidence="5">Transcription factor domain-containing protein</fullName>
    </recommendedName>
</protein>
<dbReference type="STRING" id="569365.A0A0D2BV66"/>
<sequence length="503" mass="56773">MAGFVVNQLQLSASSETIQHGYLHTDDDGHFLWPPAHATPDEFSPDTRFRELQQELRTMLFAEAPSLLNTRACSPLSTQIDAGSDAAAEYPREEPDFGRTSISKSRLIKYLTHWITESAPCLDKFDEAQHFAVEIPLLARRSPALLYAILAFSARHMERKLGAQKTYDSLELYQESIALLAAGLQARDANMVAVVCILACLELMSDSSWDWRRHVEGCATLLGLFNVHGFCGGLLQAVFWCYARMDVCGAVLAHGSESTVLHIDQWLAPARLLIHPLARREEMVRQMFEQHSANSPDMYGNWAIYLCAKVTDLSYRRTSLLESDQADQYDTRPFEAQWRRLWTDLQHWYSHRPPAMQPVTSAAGAGDELFPDILFVHRAAISSNQSYHTACILMLELHQPRTEMAPTSSQDSTIWHARRVCGISLTNPHRGNLINAIQPLCLAGRYFTHLDEHLAVARLLRLIHESTGWGSLGRIRELEILWGYEPGTLLSILKANDEPQRTP</sequence>
<dbReference type="OrthoDB" id="415590at2759"/>
<evidence type="ECO:0000256" key="1">
    <source>
        <dbReference type="ARBA" id="ARBA00004123"/>
    </source>
</evidence>
<dbReference type="GO" id="GO:0000976">
    <property type="term" value="F:transcription cis-regulatory region binding"/>
    <property type="evidence" value="ECO:0007669"/>
    <property type="project" value="TreeGrafter"/>
</dbReference>
<dbReference type="PANTHER" id="PTHR37534">
    <property type="entry name" value="TRANSCRIPTIONAL ACTIVATOR PROTEIN UGA3"/>
    <property type="match status" value="1"/>
</dbReference>
<dbReference type="InterPro" id="IPR021858">
    <property type="entry name" value="Fun_TF"/>
</dbReference>
<accession>A0A0D2BV66</accession>
<dbReference type="RefSeq" id="XP_016243144.1">
    <property type="nucleotide sequence ID" value="XM_016398582.1"/>
</dbReference>
<proteinExistence type="predicted"/>
<gene>
    <name evidence="3" type="ORF">PV07_11173</name>
</gene>
<dbReference type="HOGENOM" id="CLU_008719_5_0_1"/>
<organism evidence="3 4">
    <name type="scientific">Cladophialophora immunda</name>
    <dbReference type="NCBI Taxonomy" id="569365"/>
    <lineage>
        <taxon>Eukaryota</taxon>
        <taxon>Fungi</taxon>
        <taxon>Dikarya</taxon>
        <taxon>Ascomycota</taxon>
        <taxon>Pezizomycotina</taxon>
        <taxon>Eurotiomycetes</taxon>
        <taxon>Chaetothyriomycetidae</taxon>
        <taxon>Chaetothyriales</taxon>
        <taxon>Herpotrichiellaceae</taxon>
        <taxon>Cladophialophora</taxon>
    </lineage>
</organism>
<dbReference type="Proteomes" id="UP000054466">
    <property type="component" value="Unassembled WGS sequence"/>
</dbReference>
<evidence type="ECO:0000313" key="4">
    <source>
        <dbReference type="Proteomes" id="UP000054466"/>
    </source>
</evidence>
<keyword evidence="4" id="KW-1185">Reference proteome</keyword>
<dbReference type="VEuPathDB" id="FungiDB:PV07_11173"/>
<reference evidence="3 4" key="1">
    <citation type="submission" date="2015-01" db="EMBL/GenBank/DDBJ databases">
        <title>The Genome Sequence of Cladophialophora immunda CBS83496.</title>
        <authorList>
            <consortium name="The Broad Institute Genomics Platform"/>
            <person name="Cuomo C."/>
            <person name="de Hoog S."/>
            <person name="Gorbushina A."/>
            <person name="Stielow B."/>
            <person name="Teixiera M."/>
            <person name="Abouelleil A."/>
            <person name="Chapman S.B."/>
            <person name="Priest M."/>
            <person name="Young S.K."/>
            <person name="Wortman J."/>
            <person name="Nusbaum C."/>
            <person name="Birren B."/>
        </authorList>
    </citation>
    <scope>NUCLEOTIDE SEQUENCE [LARGE SCALE GENOMIC DNA]</scope>
    <source>
        <strain evidence="3 4">CBS 83496</strain>
    </source>
</reference>
<dbReference type="AlphaFoldDB" id="A0A0D2BV66"/>
<dbReference type="GO" id="GO:0005634">
    <property type="term" value="C:nucleus"/>
    <property type="evidence" value="ECO:0007669"/>
    <property type="project" value="UniProtKB-SubCell"/>
</dbReference>
<dbReference type="GO" id="GO:0045944">
    <property type="term" value="P:positive regulation of transcription by RNA polymerase II"/>
    <property type="evidence" value="ECO:0007669"/>
    <property type="project" value="TreeGrafter"/>
</dbReference>
<evidence type="ECO:0000313" key="3">
    <source>
        <dbReference type="EMBL" id="KIW22928.1"/>
    </source>
</evidence>
<evidence type="ECO:0008006" key="5">
    <source>
        <dbReference type="Google" id="ProtNLM"/>
    </source>
</evidence>
<dbReference type="GeneID" id="27350367"/>